<keyword evidence="3" id="KW-0238">DNA-binding</keyword>
<reference evidence="9" key="1">
    <citation type="submission" date="2021-03" db="EMBL/GenBank/DDBJ databases">
        <authorList>
            <person name="Li Z."/>
            <person name="Yang C."/>
        </authorList>
    </citation>
    <scope>NUCLEOTIDE SEQUENCE</scope>
    <source>
        <strain evidence="9">Dzin_1.0</strain>
        <tissue evidence="9">Leaf</tissue>
    </source>
</reference>
<feature type="compositionally biased region" description="Basic and acidic residues" evidence="7">
    <location>
        <begin position="32"/>
        <end position="46"/>
    </location>
</feature>
<comment type="subcellular location">
    <subcellularLocation>
        <location evidence="1">Nucleus</location>
    </subcellularLocation>
</comment>
<dbReference type="SUPFAM" id="SSF54171">
    <property type="entry name" value="DNA-binding domain"/>
    <property type="match status" value="1"/>
</dbReference>
<comment type="similarity">
    <text evidence="6">Belongs to the AP2/ERF transcription factor family. AP2 subfamily.</text>
</comment>
<dbReference type="GO" id="GO:0005634">
    <property type="term" value="C:nucleus"/>
    <property type="evidence" value="ECO:0007669"/>
    <property type="project" value="UniProtKB-SubCell"/>
</dbReference>
<dbReference type="GO" id="GO:0003700">
    <property type="term" value="F:DNA-binding transcription factor activity"/>
    <property type="evidence" value="ECO:0007669"/>
    <property type="project" value="InterPro"/>
</dbReference>
<evidence type="ECO:0000256" key="2">
    <source>
        <dbReference type="ARBA" id="ARBA00023015"/>
    </source>
</evidence>
<keyword evidence="4" id="KW-0804">Transcription</keyword>
<dbReference type="AlphaFoldDB" id="A0A9D5HJS2"/>
<keyword evidence="2" id="KW-0805">Transcription regulation</keyword>
<dbReference type="PROSITE" id="PS51032">
    <property type="entry name" value="AP2_ERF"/>
    <property type="match status" value="1"/>
</dbReference>
<reference evidence="9" key="2">
    <citation type="journal article" date="2022" name="Hortic Res">
        <title>The genome of Dioscorea zingiberensis sheds light on the biosynthesis, origin and evolution of the medicinally important diosgenin saponins.</title>
        <authorList>
            <person name="Li Y."/>
            <person name="Tan C."/>
            <person name="Li Z."/>
            <person name="Guo J."/>
            <person name="Li S."/>
            <person name="Chen X."/>
            <person name="Wang C."/>
            <person name="Dai X."/>
            <person name="Yang H."/>
            <person name="Song W."/>
            <person name="Hou L."/>
            <person name="Xu J."/>
            <person name="Tong Z."/>
            <person name="Xu A."/>
            <person name="Yuan X."/>
            <person name="Wang W."/>
            <person name="Yang Q."/>
            <person name="Chen L."/>
            <person name="Sun Z."/>
            <person name="Wang K."/>
            <person name="Pan B."/>
            <person name="Chen J."/>
            <person name="Bao Y."/>
            <person name="Liu F."/>
            <person name="Qi X."/>
            <person name="Gang D.R."/>
            <person name="Wen J."/>
            <person name="Li J."/>
        </authorList>
    </citation>
    <scope>NUCLEOTIDE SEQUENCE</scope>
    <source>
        <strain evidence="9">Dzin_1.0</strain>
    </source>
</reference>
<evidence type="ECO:0000256" key="6">
    <source>
        <dbReference type="ARBA" id="ARBA00037973"/>
    </source>
</evidence>
<dbReference type="InterPro" id="IPR016177">
    <property type="entry name" value="DNA-bd_dom_sf"/>
</dbReference>
<evidence type="ECO:0000256" key="4">
    <source>
        <dbReference type="ARBA" id="ARBA00023163"/>
    </source>
</evidence>
<dbReference type="InterPro" id="IPR001471">
    <property type="entry name" value="AP2/ERF_dom"/>
</dbReference>
<evidence type="ECO:0000256" key="1">
    <source>
        <dbReference type="ARBA" id="ARBA00004123"/>
    </source>
</evidence>
<comment type="caution">
    <text evidence="9">The sequence shown here is derived from an EMBL/GenBank/DDBJ whole genome shotgun (WGS) entry which is preliminary data.</text>
</comment>
<protein>
    <recommendedName>
        <fullName evidence="8">AP2/ERF domain-containing protein</fullName>
    </recommendedName>
</protein>
<dbReference type="OrthoDB" id="207175at2759"/>
<evidence type="ECO:0000256" key="5">
    <source>
        <dbReference type="ARBA" id="ARBA00023242"/>
    </source>
</evidence>
<evidence type="ECO:0000313" key="9">
    <source>
        <dbReference type="EMBL" id="KAJ0979099.1"/>
    </source>
</evidence>
<dbReference type="PANTHER" id="PTHR32467">
    <property type="entry name" value="AP2-LIKE ETHYLENE-RESPONSIVE TRANSCRIPTION FACTOR"/>
    <property type="match status" value="1"/>
</dbReference>
<dbReference type="CDD" id="cd00018">
    <property type="entry name" value="AP2"/>
    <property type="match status" value="1"/>
</dbReference>
<organism evidence="9 10">
    <name type="scientific">Dioscorea zingiberensis</name>
    <dbReference type="NCBI Taxonomy" id="325984"/>
    <lineage>
        <taxon>Eukaryota</taxon>
        <taxon>Viridiplantae</taxon>
        <taxon>Streptophyta</taxon>
        <taxon>Embryophyta</taxon>
        <taxon>Tracheophyta</taxon>
        <taxon>Spermatophyta</taxon>
        <taxon>Magnoliopsida</taxon>
        <taxon>Liliopsida</taxon>
        <taxon>Dioscoreales</taxon>
        <taxon>Dioscoreaceae</taxon>
        <taxon>Dioscorea</taxon>
    </lineage>
</organism>
<feature type="domain" description="AP2/ERF" evidence="8">
    <location>
        <begin position="54"/>
        <end position="117"/>
    </location>
</feature>
<dbReference type="SMART" id="SM00380">
    <property type="entry name" value="AP2"/>
    <property type="match status" value="1"/>
</dbReference>
<evidence type="ECO:0000259" key="8">
    <source>
        <dbReference type="PROSITE" id="PS51032"/>
    </source>
</evidence>
<evidence type="ECO:0000256" key="3">
    <source>
        <dbReference type="ARBA" id="ARBA00023125"/>
    </source>
</evidence>
<dbReference type="GO" id="GO:0003677">
    <property type="term" value="F:DNA binding"/>
    <property type="evidence" value="ECO:0007669"/>
    <property type="project" value="UniProtKB-KW"/>
</dbReference>
<sequence>MSFQQNQMEKFVPLPLPPSCASHNNNLILPENSRRPESPFKADQSDNGERKFKIYKGITRLKRTGRYEAHLWDKFGKSLCQNKKGKQGTFDDAKTAARIYDLAALKFLGSNAILNFPVSSLFRNIDQGNSYDPFEHPPQLLQLPVTETPGAAPPAHLADMPMESASFSEDVMPDNNGGMEQLPWNFNVDFNSQSFMPDQMDNDLLNIDDIDIGLFFEEMGLIGGDETGVNDGVVGTKGGVLKDN</sequence>
<dbReference type="Proteomes" id="UP001085076">
    <property type="component" value="Miscellaneous, Linkage group lg03"/>
</dbReference>
<keyword evidence="5" id="KW-0539">Nucleus</keyword>
<evidence type="ECO:0000256" key="7">
    <source>
        <dbReference type="SAM" id="MobiDB-lite"/>
    </source>
</evidence>
<dbReference type="Gene3D" id="3.30.730.10">
    <property type="entry name" value="AP2/ERF domain"/>
    <property type="match status" value="1"/>
</dbReference>
<dbReference type="PANTHER" id="PTHR32467:SF81">
    <property type="entry name" value="OS06G0145700 PROTEIN"/>
    <property type="match status" value="1"/>
</dbReference>
<accession>A0A9D5HJS2</accession>
<name>A0A9D5HJS2_9LILI</name>
<gene>
    <name evidence="9" type="ORF">J5N97_014573</name>
</gene>
<dbReference type="InterPro" id="IPR036955">
    <property type="entry name" value="AP2/ERF_dom_sf"/>
</dbReference>
<proteinExistence type="inferred from homology"/>
<keyword evidence="10" id="KW-1185">Reference proteome</keyword>
<feature type="region of interest" description="Disordered" evidence="7">
    <location>
        <begin position="23"/>
        <end position="46"/>
    </location>
</feature>
<dbReference type="EMBL" id="JAGGNH010000003">
    <property type="protein sequence ID" value="KAJ0979099.1"/>
    <property type="molecule type" value="Genomic_DNA"/>
</dbReference>
<evidence type="ECO:0000313" key="10">
    <source>
        <dbReference type="Proteomes" id="UP001085076"/>
    </source>
</evidence>